<dbReference type="InterPro" id="IPR036028">
    <property type="entry name" value="SH3-like_dom_sf"/>
</dbReference>
<accession>A0A7W9FNF8</accession>
<dbReference type="Proteomes" id="UP000523821">
    <property type="component" value="Unassembled WGS sequence"/>
</dbReference>
<reference evidence="6 7" key="1">
    <citation type="submission" date="2020-08" db="EMBL/GenBank/DDBJ databases">
        <title>Genomic Encyclopedia of Type Strains, Phase IV (KMG-IV): sequencing the most valuable type-strain genomes for metagenomic binning, comparative biology and taxonomic classification.</title>
        <authorList>
            <person name="Goeker M."/>
        </authorList>
    </citation>
    <scope>NUCLEOTIDE SEQUENCE [LARGE SCALE GENOMIC DNA]</scope>
    <source>
        <strain evidence="6 7">DSM 16268</strain>
    </source>
</reference>
<dbReference type="InterPro" id="IPR000064">
    <property type="entry name" value="NLP_P60_dom"/>
</dbReference>
<evidence type="ECO:0000313" key="7">
    <source>
        <dbReference type="Proteomes" id="UP000523821"/>
    </source>
</evidence>
<evidence type="ECO:0000256" key="4">
    <source>
        <dbReference type="ARBA" id="ARBA00022807"/>
    </source>
</evidence>
<gene>
    <name evidence="6" type="ORF">GGQ63_003000</name>
</gene>
<evidence type="ECO:0000256" key="1">
    <source>
        <dbReference type="ARBA" id="ARBA00007074"/>
    </source>
</evidence>
<dbReference type="EMBL" id="JACHOO010000006">
    <property type="protein sequence ID" value="MBB5753925.1"/>
    <property type="molecule type" value="Genomic_DNA"/>
</dbReference>
<evidence type="ECO:0000259" key="5">
    <source>
        <dbReference type="PROSITE" id="PS51935"/>
    </source>
</evidence>
<dbReference type="Pfam" id="PF00877">
    <property type="entry name" value="NLPC_P60"/>
    <property type="match status" value="1"/>
</dbReference>
<feature type="domain" description="NlpC/P60" evidence="5">
    <location>
        <begin position="165"/>
        <end position="281"/>
    </location>
</feature>
<dbReference type="GO" id="GO:0006508">
    <property type="term" value="P:proteolysis"/>
    <property type="evidence" value="ECO:0007669"/>
    <property type="project" value="UniProtKB-KW"/>
</dbReference>
<sequence>MTAPPDRRIAAHRPDLADRRLEGLVAAGQFVEGERWRIALASVPLRAAPRPDLPFETEALRGEVVRVFEETIEGWAWGQIETDGYVGYFSADALGPLAPEPTHRVIVPRTFLYPAPDLRRPPREALSLGATLALGEAVETRGTLYRMTADGAAAVVDRHVAPLDAPHADDWVAVAEGFLGAPYLWGGRTSLGLDCSALVQLSLAACGIAAPRDSDLQESAVGRPAEGPPRRGDLVFWPGHVGLVAADETLLHASGFQMQVVREPLAGAIARIGAPRSIRRL</sequence>
<dbReference type="Gene3D" id="3.90.1720.10">
    <property type="entry name" value="endopeptidase domain like (from Nostoc punctiforme)"/>
    <property type="match status" value="1"/>
</dbReference>
<dbReference type="PROSITE" id="PS51935">
    <property type="entry name" value="NLPC_P60"/>
    <property type="match status" value="1"/>
</dbReference>
<dbReference type="SUPFAM" id="SSF50044">
    <property type="entry name" value="SH3-domain"/>
    <property type="match status" value="1"/>
</dbReference>
<dbReference type="Gene3D" id="2.30.30.40">
    <property type="entry name" value="SH3 Domains"/>
    <property type="match status" value="1"/>
</dbReference>
<dbReference type="PANTHER" id="PTHR47359">
    <property type="entry name" value="PEPTIDOGLYCAN DL-ENDOPEPTIDASE CWLO"/>
    <property type="match status" value="1"/>
</dbReference>
<dbReference type="GO" id="GO:0008234">
    <property type="term" value="F:cysteine-type peptidase activity"/>
    <property type="evidence" value="ECO:0007669"/>
    <property type="project" value="UniProtKB-KW"/>
</dbReference>
<keyword evidence="3 6" id="KW-0378">Hydrolase</keyword>
<comment type="similarity">
    <text evidence="1">Belongs to the peptidase C40 family.</text>
</comment>
<evidence type="ECO:0000313" key="6">
    <source>
        <dbReference type="EMBL" id="MBB5753925.1"/>
    </source>
</evidence>
<dbReference type="PANTHER" id="PTHR47359:SF3">
    <property type="entry name" value="NLP_P60 DOMAIN-CONTAINING PROTEIN-RELATED"/>
    <property type="match status" value="1"/>
</dbReference>
<dbReference type="InterPro" id="IPR041382">
    <property type="entry name" value="SH3_16"/>
</dbReference>
<keyword evidence="2" id="KW-0645">Protease</keyword>
<dbReference type="AlphaFoldDB" id="A0A7W9FNF8"/>
<evidence type="ECO:0000256" key="2">
    <source>
        <dbReference type="ARBA" id="ARBA00022670"/>
    </source>
</evidence>
<dbReference type="InterPro" id="IPR051794">
    <property type="entry name" value="PG_Endopeptidase_C40"/>
</dbReference>
<keyword evidence="4" id="KW-0788">Thiol protease</keyword>
<name>A0A7W9FNF8_9HYPH</name>
<dbReference type="RefSeq" id="WP_183857174.1">
    <property type="nucleotide sequence ID" value="NZ_JACHOO010000006.1"/>
</dbReference>
<organism evidence="6 7">
    <name type="scientific">Prosthecomicrobium pneumaticum</name>
    <dbReference type="NCBI Taxonomy" id="81895"/>
    <lineage>
        <taxon>Bacteria</taxon>
        <taxon>Pseudomonadati</taxon>
        <taxon>Pseudomonadota</taxon>
        <taxon>Alphaproteobacteria</taxon>
        <taxon>Hyphomicrobiales</taxon>
        <taxon>Kaistiaceae</taxon>
        <taxon>Prosthecomicrobium</taxon>
    </lineage>
</organism>
<protein>
    <submittedName>
        <fullName evidence="6">Cell wall-associated NlpC family hydrolase</fullName>
    </submittedName>
</protein>
<dbReference type="CDD" id="cd00174">
    <property type="entry name" value="SH3"/>
    <property type="match status" value="1"/>
</dbReference>
<dbReference type="SUPFAM" id="SSF54001">
    <property type="entry name" value="Cysteine proteinases"/>
    <property type="match status" value="1"/>
</dbReference>
<dbReference type="Pfam" id="PF18348">
    <property type="entry name" value="SH3_16"/>
    <property type="match status" value="1"/>
</dbReference>
<dbReference type="InterPro" id="IPR038765">
    <property type="entry name" value="Papain-like_cys_pep_sf"/>
</dbReference>
<comment type="caution">
    <text evidence="6">The sequence shown here is derived from an EMBL/GenBank/DDBJ whole genome shotgun (WGS) entry which is preliminary data.</text>
</comment>
<keyword evidence="7" id="KW-1185">Reference proteome</keyword>
<proteinExistence type="inferred from homology"/>
<evidence type="ECO:0000256" key="3">
    <source>
        <dbReference type="ARBA" id="ARBA00022801"/>
    </source>
</evidence>